<feature type="region of interest" description="Disordered" evidence="1">
    <location>
        <begin position="47"/>
        <end position="83"/>
    </location>
</feature>
<evidence type="ECO:0000313" key="3">
    <source>
        <dbReference type="Proteomes" id="UP001177003"/>
    </source>
</evidence>
<sequence>MAEFHQEDAYYPIIAANKWNEEEQEEIHEENPKLGLDESQEIEYEGENFDKESDEDKVSRGILSKPYPFGAIPNQHVEQEDPTDRLCSLEEEVATIRQ</sequence>
<protein>
    <submittedName>
        <fullName evidence="2">Uncharacterized protein</fullName>
    </submittedName>
</protein>
<dbReference type="AlphaFoldDB" id="A0AA35VM83"/>
<name>A0AA35VM83_LACSI</name>
<reference evidence="2" key="1">
    <citation type="submission" date="2023-04" db="EMBL/GenBank/DDBJ databases">
        <authorList>
            <person name="Vijverberg K."/>
            <person name="Xiong W."/>
            <person name="Schranz E."/>
        </authorList>
    </citation>
    <scope>NUCLEOTIDE SEQUENCE</scope>
</reference>
<dbReference type="Proteomes" id="UP001177003">
    <property type="component" value="Chromosome 2"/>
</dbReference>
<proteinExistence type="predicted"/>
<dbReference type="EMBL" id="OX465078">
    <property type="protein sequence ID" value="CAI9271389.1"/>
    <property type="molecule type" value="Genomic_DNA"/>
</dbReference>
<organism evidence="2 3">
    <name type="scientific">Lactuca saligna</name>
    <name type="common">Willowleaf lettuce</name>
    <dbReference type="NCBI Taxonomy" id="75948"/>
    <lineage>
        <taxon>Eukaryota</taxon>
        <taxon>Viridiplantae</taxon>
        <taxon>Streptophyta</taxon>
        <taxon>Embryophyta</taxon>
        <taxon>Tracheophyta</taxon>
        <taxon>Spermatophyta</taxon>
        <taxon>Magnoliopsida</taxon>
        <taxon>eudicotyledons</taxon>
        <taxon>Gunneridae</taxon>
        <taxon>Pentapetalae</taxon>
        <taxon>asterids</taxon>
        <taxon>campanulids</taxon>
        <taxon>Asterales</taxon>
        <taxon>Asteraceae</taxon>
        <taxon>Cichorioideae</taxon>
        <taxon>Cichorieae</taxon>
        <taxon>Lactucinae</taxon>
        <taxon>Lactuca</taxon>
    </lineage>
</organism>
<gene>
    <name evidence="2" type="ORF">LSALG_LOCUS11659</name>
</gene>
<evidence type="ECO:0000256" key="1">
    <source>
        <dbReference type="SAM" id="MobiDB-lite"/>
    </source>
</evidence>
<evidence type="ECO:0000313" key="2">
    <source>
        <dbReference type="EMBL" id="CAI9271389.1"/>
    </source>
</evidence>
<accession>A0AA35VM83</accession>
<keyword evidence="3" id="KW-1185">Reference proteome</keyword>
<feature type="compositionally biased region" description="Basic and acidic residues" evidence="1">
    <location>
        <begin position="48"/>
        <end position="59"/>
    </location>
</feature>